<dbReference type="EMBL" id="CP036455">
    <property type="protein sequence ID" value="QBI54372.1"/>
    <property type="molecule type" value="Genomic_DNA"/>
</dbReference>
<sequence length="253" mass="28260">MAKALGWQQTKVSKIETGERKKVTADELSALLDYYGEDDPEVRESLHECARLGNQRGWWSKYRDLLPSGLPDFEAEASVIKTYESQVIPGLLQTPDYAEAIFRANLVRSGDEVQERVAARLKRQDCLNRVDPPSYWVILDEAALRRVVGTREVMSQQLRHLTHMAARHNVNIYVLPFSEGAHPATVGSFVIMEFPDPMDVSIGYVENPTSSVYVEEGHELADLNAIFAGAQGAALSPVRSLAFINDVIESLEE</sequence>
<evidence type="ECO:0000259" key="1">
    <source>
        <dbReference type="PROSITE" id="PS50943"/>
    </source>
</evidence>
<dbReference type="Pfam" id="PF19054">
    <property type="entry name" value="DUF5753"/>
    <property type="match status" value="1"/>
</dbReference>
<proteinExistence type="predicted"/>
<reference evidence="2 3" key="1">
    <citation type="submission" date="2019-02" db="EMBL/GenBank/DDBJ databases">
        <authorList>
            <person name="Khodamoradi S."/>
            <person name="Hahnke R.L."/>
            <person name="Kaempfer P."/>
            <person name="Schumann P."/>
            <person name="Rohde M."/>
            <person name="Steinert M."/>
            <person name="Luzhetskyy A."/>
            <person name="Wink J."/>
            <person name="Ruckert C."/>
        </authorList>
    </citation>
    <scope>NUCLEOTIDE SEQUENCE [LARGE SCALE GENOMIC DNA]</scope>
    <source>
        <strain evidence="2 3">M2</strain>
    </source>
</reference>
<evidence type="ECO:0000313" key="2">
    <source>
        <dbReference type="EMBL" id="QBI54372.1"/>
    </source>
</evidence>
<keyword evidence="3" id="KW-1185">Reference proteome</keyword>
<protein>
    <recommendedName>
        <fullName evidence="1">HTH cro/C1-type domain-containing protein</fullName>
    </recommendedName>
</protein>
<dbReference type="InterPro" id="IPR001387">
    <property type="entry name" value="Cro/C1-type_HTH"/>
</dbReference>
<dbReference type="PROSITE" id="PS50943">
    <property type="entry name" value="HTH_CROC1"/>
    <property type="match status" value="1"/>
</dbReference>
<name>A0A4V0ZJR2_9ACTN</name>
<organism evidence="2 3">
    <name type="scientific">Streptomonospora litoralis</name>
    <dbReference type="NCBI Taxonomy" id="2498135"/>
    <lineage>
        <taxon>Bacteria</taxon>
        <taxon>Bacillati</taxon>
        <taxon>Actinomycetota</taxon>
        <taxon>Actinomycetes</taxon>
        <taxon>Streptosporangiales</taxon>
        <taxon>Nocardiopsidaceae</taxon>
        <taxon>Streptomonospora</taxon>
    </lineage>
</organism>
<evidence type="ECO:0000313" key="3">
    <source>
        <dbReference type="Proteomes" id="UP000292235"/>
    </source>
</evidence>
<dbReference type="CDD" id="cd00093">
    <property type="entry name" value="HTH_XRE"/>
    <property type="match status" value="1"/>
</dbReference>
<dbReference type="AlphaFoldDB" id="A0A4V0ZJR2"/>
<gene>
    <name evidence="2" type="ORF">EKD16_12950</name>
</gene>
<accession>A0A4V0ZJR2</accession>
<dbReference type="Proteomes" id="UP000292235">
    <property type="component" value="Chromosome"/>
</dbReference>
<dbReference type="InterPro" id="IPR043917">
    <property type="entry name" value="DUF5753"/>
</dbReference>
<dbReference type="KEGG" id="strr:EKD16_12950"/>
<dbReference type="Pfam" id="PF13560">
    <property type="entry name" value="HTH_31"/>
    <property type="match status" value="1"/>
</dbReference>
<feature type="domain" description="HTH cro/C1-type" evidence="1">
    <location>
        <begin position="1"/>
        <end position="42"/>
    </location>
</feature>